<dbReference type="Pfam" id="PF05015">
    <property type="entry name" value="HigB-like_toxin"/>
    <property type="match status" value="1"/>
</dbReference>
<organism evidence="1 2">
    <name type="scientific">Sphingomonas immobilis</name>
    <dbReference type="NCBI Taxonomy" id="3063997"/>
    <lineage>
        <taxon>Bacteria</taxon>
        <taxon>Pseudomonadati</taxon>
        <taxon>Pseudomonadota</taxon>
        <taxon>Alphaproteobacteria</taxon>
        <taxon>Sphingomonadales</taxon>
        <taxon>Sphingomonadaceae</taxon>
        <taxon>Sphingomonas</taxon>
    </lineage>
</organism>
<comment type="caution">
    <text evidence="1">The sequence shown here is derived from an EMBL/GenBank/DDBJ whole genome shotgun (WGS) entry which is preliminary data.</text>
</comment>
<dbReference type="SUPFAM" id="SSF143011">
    <property type="entry name" value="RelE-like"/>
    <property type="match status" value="1"/>
</dbReference>
<dbReference type="RefSeq" id="WP_304561089.1">
    <property type="nucleotide sequence ID" value="NZ_JAUQSZ010000006.1"/>
</dbReference>
<reference evidence="1" key="1">
    <citation type="submission" date="2023-07" db="EMBL/GenBank/DDBJ databases">
        <authorList>
            <person name="Kim M.K."/>
        </authorList>
    </citation>
    <scope>NUCLEOTIDE SEQUENCE</scope>
    <source>
        <strain evidence="1">CA1-15</strain>
    </source>
</reference>
<dbReference type="PANTHER" id="PTHR40266">
    <property type="entry name" value="TOXIN HIGB-1"/>
    <property type="match status" value="1"/>
</dbReference>
<evidence type="ECO:0000313" key="2">
    <source>
        <dbReference type="Proteomes" id="UP001176468"/>
    </source>
</evidence>
<accession>A0ABT8ZYH0</accession>
<keyword evidence="2" id="KW-1185">Reference proteome</keyword>
<dbReference type="PANTHER" id="PTHR40266:SF2">
    <property type="entry name" value="TOXIN HIGB-1"/>
    <property type="match status" value="1"/>
</dbReference>
<proteinExistence type="predicted"/>
<sequence length="95" mass="10625">MEIESIRHKALRSFAETGRAKGLPGNLMDRLRNMLAYLAAAASPDELKVPPNFGAHVLTGDRAGEWSLTVTKNWRMTFRINANGAIEDLDLEDYH</sequence>
<dbReference type="Proteomes" id="UP001176468">
    <property type="component" value="Unassembled WGS sequence"/>
</dbReference>
<name>A0ABT8ZYH0_9SPHN</name>
<gene>
    <name evidence="1" type="ORF">Q5H94_09825</name>
</gene>
<evidence type="ECO:0000313" key="1">
    <source>
        <dbReference type="EMBL" id="MDO7842626.1"/>
    </source>
</evidence>
<protein>
    <submittedName>
        <fullName evidence="1">Type II toxin-antitoxin system RelE/ParE family toxin</fullName>
    </submittedName>
</protein>
<dbReference type="EMBL" id="JAUQSZ010000006">
    <property type="protein sequence ID" value="MDO7842626.1"/>
    <property type="molecule type" value="Genomic_DNA"/>
</dbReference>
<dbReference type="InterPro" id="IPR007711">
    <property type="entry name" value="HigB-1"/>
</dbReference>
<dbReference type="Gene3D" id="3.30.2310.20">
    <property type="entry name" value="RelE-like"/>
    <property type="match status" value="1"/>
</dbReference>
<dbReference type="InterPro" id="IPR035093">
    <property type="entry name" value="RelE/ParE_toxin_dom_sf"/>
</dbReference>